<dbReference type="EMBL" id="QZKI01000118">
    <property type="protein sequence ID" value="RJP66277.1"/>
    <property type="molecule type" value="Genomic_DNA"/>
</dbReference>
<dbReference type="Gene3D" id="3.10.180.10">
    <property type="entry name" value="2,3-Dihydroxybiphenyl 1,2-Dioxygenase, domain 1"/>
    <property type="match status" value="1"/>
</dbReference>
<dbReference type="AlphaFoldDB" id="A0A419ERW2"/>
<dbReference type="PROSITE" id="PS51819">
    <property type="entry name" value="VOC"/>
    <property type="match status" value="1"/>
</dbReference>
<dbReference type="GO" id="GO:0046491">
    <property type="term" value="P:L-methylmalonyl-CoA metabolic process"/>
    <property type="evidence" value="ECO:0007669"/>
    <property type="project" value="TreeGrafter"/>
</dbReference>
<reference evidence="3 4" key="1">
    <citation type="journal article" date="2017" name="ISME J.">
        <title>Energy and carbon metabolisms in a deep terrestrial subsurface fluid microbial community.</title>
        <authorList>
            <person name="Momper L."/>
            <person name="Jungbluth S.P."/>
            <person name="Lee M.D."/>
            <person name="Amend J.P."/>
        </authorList>
    </citation>
    <scope>NUCLEOTIDE SEQUENCE [LARGE SCALE GENOMIC DNA]</scope>
    <source>
        <strain evidence="3">SURF_17</strain>
    </source>
</reference>
<proteinExistence type="predicted"/>
<comment type="caution">
    <text evidence="3">The sequence shown here is derived from an EMBL/GenBank/DDBJ whole genome shotgun (WGS) entry which is preliminary data.</text>
</comment>
<protein>
    <recommendedName>
        <fullName evidence="2">VOC domain-containing protein</fullName>
    </recommendedName>
</protein>
<evidence type="ECO:0000256" key="1">
    <source>
        <dbReference type="ARBA" id="ARBA00022723"/>
    </source>
</evidence>
<dbReference type="PANTHER" id="PTHR43048:SF3">
    <property type="entry name" value="METHYLMALONYL-COA EPIMERASE, MITOCHONDRIAL"/>
    <property type="match status" value="1"/>
</dbReference>
<dbReference type="GO" id="GO:0046872">
    <property type="term" value="F:metal ion binding"/>
    <property type="evidence" value="ECO:0007669"/>
    <property type="project" value="UniProtKB-KW"/>
</dbReference>
<keyword evidence="1" id="KW-0479">Metal-binding</keyword>
<dbReference type="InterPro" id="IPR029068">
    <property type="entry name" value="Glyas_Bleomycin-R_OHBP_Dase"/>
</dbReference>
<evidence type="ECO:0000313" key="3">
    <source>
        <dbReference type="EMBL" id="RJP66277.1"/>
    </source>
</evidence>
<evidence type="ECO:0000313" key="4">
    <source>
        <dbReference type="Proteomes" id="UP000285961"/>
    </source>
</evidence>
<feature type="domain" description="VOC" evidence="2">
    <location>
        <begin position="4"/>
        <end position="140"/>
    </location>
</feature>
<dbReference type="PANTHER" id="PTHR43048">
    <property type="entry name" value="METHYLMALONYL-COA EPIMERASE"/>
    <property type="match status" value="1"/>
</dbReference>
<dbReference type="SUPFAM" id="SSF54593">
    <property type="entry name" value="Glyoxalase/Bleomycin resistance protein/Dihydroxybiphenyl dioxygenase"/>
    <property type="match status" value="1"/>
</dbReference>
<dbReference type="InterPro" id="IPR051785">
    <property type="entry name" value="MMCE/EMCE_epimerase"/>
</dbReference>
<accession>A0A419ERW2</accession>
<dbReference type="InterPro" id="IPR037523">
    <property type="entry name" value="VOC_core"/>
</dbReference>
<gene>
    <name evidence="3" type="ORF">C4532_16465</name>
</gene>
<dbReference type="GO" id="GO:0004493">
    <property type="term" value="F:methylmalonyl-CoA epimerase activity"/>
    <property type="evidence" value="ECO:0007669"/>
    <property type="project" value="TreeGrafter"/>
</dbReference>
<dbReference type="Proteomes" id="UP000285961">
    <property type="component" value="Unassembled WGS sequence"/>
</dbReference>
<evidence type="ECO:0000259" key="2">
    <source>
        <dbReference type="PROSITE" id="PS51819"/>
    </source>
</evidence>
<name>A0A419ERW2_9BACT</name>
<sequence length="144" mass="16093">MILGIHHPGVGVRDMEVSLRFYRDLLGLEVRGDVELEGPVLDDIVGLKDAKVRIVSLKCGTGEIELFQYTKPASSSFPKDYRQCDGGIIHFAILVDNLMEMYEKLKKHGFKPNSKPYNLGGELCVYTRDPDGITVELLQKGVEP</sequence>
<dbReference type="Pfam" id="PF00903">
    <property type="entry name" value="Glyoxalase"/>
    <property type="match status" value="1"/>
</dbReference>
<organism evidence="3 4">
    <name type="scientific">Candidatus Abyssobacteria bacterium SURF_17</name>
    <dbReference type="NCBI Taxonomy" id="2093361"/>
    <lineage>
        <taxon>Bacteria</taxon>
        <taxon>Pseudomonadati</taxon>
        <taxon>Candidatus Hydrogenedentota</taxon>
        <taxon>Candidatus Abyssobacteria</taxon>
    </lineage>
</organism>
<dbReference type="InterPro" id="IPR004360">
    <property type="entry name" value="Glyas_Fos-R_dOase_dom"/>
</dbReference>